<keyword evidence="2" id="KW-0548">Nucleotidyltransferase</keyword>
<sequence>MAQSNGSIVPAPAPLDINDSGTVINNIKLFKSKFDLYLRANELDAKSDSLKVAVLLSVIGDDTYELLETLNATSSAATVETIFKTLQEYYEPKYNVIIEQFNFFQRKQEEFEIFDKFLRDIKTIAKRCNFGDLENTMVKVRIVLGVKNRALQERLLRAPDLTLNQTVEHCKSAELAKQQQEVLNKSDEVDVHNMTNTGNTKTKSVKNNSKWQDFSKKDRSSSSSVDVDYDCKKCGRRHGYKKCFAFGKSCIKCGKLNHFAVGCRDVTQLHKEVNNIGKNENIKVVSDNEPGYKLFDIMSVEIGNINAQSKKNGWSEIVKVNDNCKIKFKLDTGSDIDIIPLSIFKQLNCKSKLNKTYLKIKAYGGFSIKDVGSVELVCEANKEKICTRFIIVDDSKTRCVPILGLKTCIKLRLINRSKVESIESNVCLNSLIKDYKEVFDGGLGCFPGEYKIKIKENSEPRLNPPRRVPESIKEELKNTLSEMCELDVIVKVERPMSWSSNLVIVEKQDKSLRVCLDPVELNKVIIRDQFLIPTLEELRLNLNNKNWFTLFDLKNGFWQIKLDEQSSNLCTFSTPFGFYRFTRLPFGLSCAPEEFQKRSIECFGDINNVYIYFDDLLIATEDEKTHDEVVIQDLERAKKFNIKFNCAKVKYKQHEIKYVGMTFSNEGMKPDEDRVKALLGLKPPKCKLELQRLLGAFIT</sequence>
<dbReference type="InterPro" id="IPR043128">
    <property type="entry name" value="Rev_trsase/Diguanyl_cyclase"/>
</dbReference>
<keyword evidence="4" id="KW-0378">Hydrolase</keyword>
<comment type="caution">
    <text evidence="7">The sequence shown here is derived from an EMBL/GenBank/DDBJ whole genome shotgun (WGS) entry which is preliminary data.</text>
</comment>
<keyword evidence="8" id="KW-1185">Reference proteome</keyword>
<proteinExistence type="predicted"/>
<dbReference type="GO" id="GO:0071897">
    <property type="term" value="P:DNA biosynthetic process"/>
    <property type="evidence" value="ECO:0007669"/>
    <property type="project" value="UniProtKB-ARBA"/>
</dbReference>
<evidence type="ECO:0000256" key="4">
    <source>
        <dbReference type="ARBA" id="ARBA00022759"/>
    </source>
</evidence>
<name>A0AAV0WFP9_9HEMI</name>
<keyword evidence="3" id="KW-0540">Nuclease</keyword>
<keyword evidence="4" id="KW-0255">Endonuclease</keyword>
<evidence type="ECO:0000313" key="7">
    <source>
        <dbReference type="EMBL" id="CAI6354870.1"/>
    </source>
</evidence>
<dbReference type="Gene3D" id="3.30.70.270">
    <property type="match status" value="1"/>
</dbReference>
<evidence type="ECO:0000259" key="6">
    <source>
        <dbReference type="PROSITE" id="PS50878"/>
    </source>
</evidence>
<dbReference type="AlphaFoldDB" id="A0AAV0WFP9"/>
<evidence type="ECO:0000256" key="3">
    <source>
        <dbReference type="ARBA" id="ARBA00022722"/>
    </source>
</evidence>
<evidence type="ECO:0000256" key="2">
    <source>
        <dbReference type="ARBA" id="ARBA00022695"/>
    </source>
</evidence>
<reference evidence="7 8" key="1">
    <citation type="submission" date="2023-01" db="EMBL/GenBank/DDBJ databases">
        <authorList>
            <person name="Whitehead M."/>
        </authorList>
    </citation>
    <scope>NUCLEOTIDE SEQUENCE [LARGE SCALE GENOMIC DNA]</scope>
</reference>
<protein>
    <recommendedName>
        <fullName evidence="6">Reverse transcriptase domain-containing protein</fullName>
    </recommendedName>
</protein>
<dbReference type="Gene3D" id="3.10.10.10">
    <property type="entry name" value="HIV Type 1 Reverse Transcriptase, subunit A, domain 1"/>
    <property type="match status" value="1"/>
</dbReference>
<evidence type="ECO:0000256" key="1">
    <source>
        <dbReference type="ARBA" id="ARBA00022679"/>
    </source>
</evidence>
<dbReference type="PANTHER" id="PTHR37984">
    <property type="entry name" value="PROTEIN CBG26694"/>
    <property type="match status" value="1"/>
</dbReference>
<dbReference type="GO" id="GO:0016779">
    <property type="term" value="F:nucleotidyltransferase activity"/>
    <property type="evidence" value="ECO:0007669"/>
    <property type="project" value="UniProtKB-KW"/>
</dbReference>
<evidence type="ECO:0000256" key="5">
    <source>
        <dbReference type="SAM" id="MobiDB-lite"/>
    </source>
</evidence>
<dbReference type="CDD" id="cd01647">
    <property type="entry name" value="RT_LTR"/>
    <property type="match status" value="1"/>
</dbReference>
<feature type="region of interest" description="Disordered" evidence="5">
    <location>
        <begin position="186"/>
        <end position="224"/>
    </location>
</feature>
<dbReference type="InterPro" id="IPR021109">
    <property type="entry name" value="Peptidase_aspartic_dom_sf"/>
</dbReference>
<accession>A0AAV0WFP9</accession>
<dbReference type="GO" id="GO:0004519">
    <property type="term" value="F:endonuclease activity"/>
    <property type="evidence" value="ECO:0007669"/>
    <property type="project" value="UniProtKB-KW"/>
</dbReference>
<dbReference type="EMBL" id="CARXXK010000002">
    <property type="protein sequence ID" value="CAI6354870.1"/>
    <property type="molecule type" value="Genomic_DNA"/>
</dbReference>
<dbReference type="InterPro" id="IPR043502">
    <property type="entry name" value="DNA/RNA_pol_sf"/>
</dbReference>
<keyword evidence="1" id="KW-0808">Transferase</keyword>
<dbReference type="PROSITE" id="PS50878">
    <property type="entry name" value="RT_POL"/>
    <property type="match status" value="1"/>
</dbReference>
<dbReference type="Gene3D" id="2.40.70.10">
    <property type="entry name" value="Acid Proteases"/>
    <property type="match status" value="1"/>
</dbReference>
<dbReference type="InterPro" id="IPR000477">
    <property type="entry name" value="RT_dom"/>
</dbReference>
<feature type="domain" description="Reverse transcriptase" evidence="6">
    <location>
        <begin position="486"/>
        <end position="663"/>
    </location>
</feature>
<dbReference type="SUPFAM" id="SSF50630">
    <property type="entry name" value="Acid proteases"/>
    <property type="match status" value="1"/>
</dbReference>
<dbReference type="Proteomes" id="UP001160148">
    <property type="component" value="Unassembled WGS sequence"/>
</dbReference>
<evidence type="ECO:0000313" key="8">
    <source>
        <dbReference type="Proteomes" id="UP001160148"/>
    </source>
</evidence>
<dbReference type="PANTHER" id="PTHR37984:SF5">
    <property type="entry name" value="PROTEIN NYNRIN-LIKE"/>
    <property type="match status" value="1"/>
</dbReference>
<gene>
    <name evidence="7" type="ORF">MEUPH1_LOCUS10801</name>
</gene>
<feature type="compositionally biased region" description="Low complexity" evidence="5">
    <location>
        <begin position="195"/>
        <end position="210"/>
    </location>
</feature>
<dbReference type="InterPro" id="IPR050951">
    <property type="entry name" value="Retrovirus_Pol_polyprotein"/>
</dbReference>
<dbReference type="Pfam" id="PF00078">
    <property type="entry name" value="RVT_1"/>
    <property type="match status" value="1"/>
</dbReference>
<organism evidence="7 8">
    <name type="scientific">Macrosiphum euphorbiae</name>
    <name type="common">potato aphid</name>
    <dbReference type="NCBI Taxonomy" id="13131"/>
    <lineage>
        <taxon>Eukaryota</taxon>
        <taxon>Metazoa</taxon>
        <taxon>Ecdysozoa</taxon>
        <taxon>Arthropoda</taxon>
        <taxon>Hexapoda</taxon>
        <taxon>Insecta</taxon>
        <taxon>Pterygota</taxon>
        <taxon>Neoptera</taxon>
        <taxon>Paraneoptera</taxon>
        <taxon>Hemiptera</taxon>
        <taxon>Sternorrhyncha</taxon>
        <taxon>Aphidomorpha</taxon>
        <taxon>Aphidoidea</taxon>
        <taxon>Aphididae</taxon>
        <taxon>Macrosiphini</taxon>
        <taxon>Macrosiphum</taxon>
    </lineage>
</organism>
<dbReference type="SUPFAM" id="SSF56672">
    <property type="entry name" value="DNA/RNA polymerases"/>
    <property type="match status" value="1"/>
</dbReference>